<dbReference type="PANTHER" id="PTHR43142">
    <property type="entry name" value="CARBOXYLIC ESTER HYDROLASE"/>
    <property type="match status" value="1"/>
</dbReference>
<protein>
    <recommendedName>
        <fullName evidence="3">Carboxylic ester hydrolase</fullName>
        <ecNumber evidence="3">3.1.1.-</ecNumber>
    </recommendedName>
</protein>
<dbReference type="RefSeq" id="WP_285971852.1">
    <property type="nucleotide sequence ID" value="NZ_CP127294.1"/>
</dbReference>
<dbReference type="AlphaFoldDB" id="A0A9Y2MU02"/>
<evidence type="ECO:0000313" key="6">
    <source>
        <dbReference type="Proteomes" id="UP001236014"/>
    </source>
</evidence>
<dbReference type="InterPro" id="IPR019826">
    <property type="entry name" value="Carboxylesterase_B_AS"/>
</dbReference>
<evidence type="ECO:0000256" key="3">
    <source>
        <dbReference type="RuleBase" id="RU361235"/>
    </source>
</evidence>
<dbReference type="KEGG" id="acab:QRX50_11030"/>
<evidence type="ECO:0000256" key="2">
    <source>
        <dbReference type="ARBA" id="ARBA00022801"/>
    </source>
</evidence>
<dbReference type="EC" id="3.1.1.-" evidence="3"/>
<organism evidence="5 6">
    <name type="scientific">Amycolatopsis carbonis</name>
    <dbReference type="NCBI Taxonomy" id="715471"/>
    <lineage>
        <taxon>Bacteria</taxon>
        <taxon>Bacillati</taxon>
        <taxon>Actinomycetota</taxon>
        <taxon>Actinomycetes</taxon>
        <taxon>Pseudonocardiales</taxon>
        <taxon>Pseudonocardiaceae</taxon>
        <taxon>Amycolatopsis</taxon>
    </lineage>
</organism>
<dbReference type="SUPFAM" id="SSF53474">
    <property type="entry name" value="alpha/beta-Hydrolases"/>
    <property type="match status" value="1"/>
</dbReference>
<dbReference type="Gene3D" id="3.40.50.1820">
    <property type="entry name" value="alpha/beta hydrolase"/>
    <property type="match status" value="1"/>
</dbReference>
<dbReference type="InterPro" id="IPR002018">
    <property type="entry name" value="CarbesteraseB"/>
</dbReference>
<comment type="similarity">
    <text evidence="1 3">Belongs to the type-B carboxylesterase/lipase family.</text>
</comment>
<evidence type="ECO:0000259" key="4">
    <source>
        <dbReference type="Pfam" id="PF00135"/>
    </source>
</evidence>
<feature type="domain" description="Carboxylesterase type B" evidence="4">
    <location>
        <begin position="2"/>
        <end position="299"/>
    </location>
</feature>
<dbReference type="PROSITE" id="PS00122">
    <property type="entry name" value="CARBOXYLESTERASE_B_1"/>
    <property type="match status" value="1"/>
</dbReference>
<proteinExistence type="inferred from homology"/>
<evidence type="ECO:0000256" key="1">
    <source>
        <dbReference type="ARBA" id="ARBA00005964"/>
    </source>
</evidence>
<keyword evidence="6" id="KW-1185">Reference proteome</keyword>
<accession>A0A9Y2MU02</accession>
<dbReference type="EMBL" id="CP127294">
    <property type="protein sequence ID" value="WIX81250.1"/>
    <property type="molecule type" value="Genomic_DNA"/>
</dbReference>
<dbReference type="InterPro" id="IPR029058">
    <property type="entry name" value="AB_hydrolase_fold"/>
</dbReference>
<evidence type="ECO:0000313" key="5">
    <source>
        <dbReference type="EMBL" id="WIX81250.1"/>
    </source>
</evidence>
<dbReference type="GO" id="GO:0016787">
    <property type="term" value="F:hydrolase activity"/>
    <property type="evidence" value="ECO:0007669"/>
    <property type="project" value="UniProtKB-KW"/>
</dbReference>
<dbReference type="PANTHER" id="PTHR43142:SF1">
    <property type="entry name" value="CARBOXYLIC ESTER HYDROLASE"/>
    <property type="match status" value="1"/>
</dbReference>
<name>A0A9Y2MU02_9PSEU</name>
<dbReference type="Proteomes" id="UP001236014">
    <property type="component" value="Chromosome"/>
</dbReference>
<keyword evidence="2 3" id="KW-0378">Hydrolase</keyword>
<sequence>MIVETTHGKVRGANGAFRGIPYAHQERFQPPAKAPAWTGVRDALEPGPAAIQPLSRLEAVVGPMTLAQSEDCLSLNVFTPSVTGSRPVLVWIHGGAFVTGSGGQDWYDGTRLSQEADVVVVTVNYRLSVFGFLALDGVSRPNLGIADQLAALEWVRDNIAAFGGDPGRVTLGGQSAGAQSALALWSAPRAQGLVHQVALQSTPVGMPPQTPEEAAGWAAEYLEVLGLEPSRAPALITLPAEQLLSGMTELAVRHRGPWRIAPPFQLVADHDLVADDLVAAVRPGPALISWTRDETRIYNVTAPQEEVDEYTAKFFSGDLPRLAKQFGPDATLMRFDWAAPGNRYGASHCVDVGFLFGTQDRARGAALLEGAPADLTDVDDLRRIWTAFLHGERPTIDTPLLTGF</sequence>
<reference evidence="5 6" key="1">
    <citation type="submission" date="2023-06" db="EMBL/GenBank/DDBJ databases">
        <authorList>
            <person name="Oyuntsetseg B."/>
            <person name="Kim S.B."/>
        </authorList>
    </citation>
    <scope>NUCLEOTIDE SEQUENCE [LARGE SCALE GENOMIC DNA]</scope>
    <source>
        <strain evidence="5 6">2-15</strain>
    </source>
</reference>
<dbReference type="Pfam" id="PF00135">
    <property type="entry name" value="COesterase"/>
    <property type="match status" value="1"/>
</dbReference>
<gene>
    <name evidence="5" type="ORF">QRX50_11030</name>
</gene>